<dbReference type="SUPFAM" id="SSF103473">
    <property type="entry name" value="MFS general substrate transporter"/>
    <property type="match status" value="1"/>
</dbReference>
<dbReference type="Pfam" id="PF07690">
    <property type="entry name" value="MFS_1"/>
    <property type="match status" value="1"/>
</dbReference>
<dbReference type="PROSITE" id="PS50850">
    <property type="entry name" value="MFS"/>
    <property type="match status" value="1"/>
</dbReference>
<comment type="caution">
    <text evidence="7">The sequence shown here is derived from an EMBL/GenBank/DDBJ whole genome shotgun (WGS) entry which is preliminary data.</text>
</comment>
<dbReference type="InterPro" id="IPR036259">
    <property type="entry name" value="MFS_trans_sf"/>
</dbReference>
<keyword evidence="2 5" id="KW-0812">Transmembrane</keyword>
<feature type="transmembrane region" description="Helical" evidence="5">
    <location>
        <begin position="6"/>
        <end position="24"/>
    </location>
</feature>
<feature type="transmembrane region" description="Helical" evidence="5">
    <location>
        <begin position="120"/>
        <end position="141"/>
    </location>
</feature>
<sequence>IMNITIALYVLAMAIAPLFWSPLSERIGRRWVYIISMAIYTITTIICGISKNLVLFFVMRVLQGVFSSAGMTVGGGTIADLFMAHERGKIMSLLTLGTVTGPAIGPLVGGYIAKYLGWRWIFYICTIIGGTLFLANVCFLGESLYRPNEDSFLSQKNGTKKTIKERLAYLKFDPFRGLALLLHPVALLTCLPLSISFGWFYFLVAILSPTYSEIYHFDQGSLGLLYLTGGLGNIFGALIAGFVLDRVYMRLRAKSKDGTVKAEGRLLPVLFCLPVIIAGNLMYGWFIHARLHWFAPLVGYFLMSLGTMYGNVISTSYLVEAYIQIAASALSTANFARNLMAMVFTLISVPIRQGLGDGWAYTLSALISFGVYIICIPIVYYYAERIRNNTPSYAHKTN</sequence>
<evidence type="ECO:0000256" key="1">
    <source>
        <dbReference type="ARBA" id="ARBA00004141"/>
    </source>
</evidence>
<feature type="transmembrane region" description="Helical" evidence="5">
    <location>
        <begin position="359"/>
        <end position="383"/>
    </location>
</feature>
<evidence type="ECO:0000256" key="3">
    <source>
        <dbReference type="ARBA" id="ARBA00022989"/>
    </source>
</evidence>
<dbReference type="Gene3D" id="1.20.1250.20">
    <property type="entry name" value="MFS general substrate transporter like domains"/>
    <property type="match status" value="1"/>
</dbReference>
<evidence type="ECO:0000256" key="4">
    <source>
        <dbReference type="ARBA" id="ARBA00023136"/>
    </source>
</evidence>
<dbReference type="EMBL" id="JAEPRB010000035">
    <property type="protein sequence ID" value="KAG2224913.1"/>
    <property type="molecule type" value="Genomic_DNA"/>
</dbReference>
<feature type="transmembrane region" description="Helical" evidence="5">
    <location>
        <begin position="90"/>
        <end position="108"/>
    </location>
</feature>
<protein>
    <recommendedName>
        <fullName evidence="6">Major facilitator superfamily (MFS) profile domain-containing protein</fullName>
    </recommendedName>
</protein>
<evidence type="ECO:0000256" key="5">
    <source>
        <dbReference type="SAM" id="Phobius"/>
    </source>
</evidence>
<keyword evidence="8" id="KW-1185">Reference proteome</keyword>
<dbReference type="AlphaFoldDB" id="A0A8H7SAE0"/>
<keyword evidence="3 5" id="KW-1133">Transmembrane helix</keyword>
<organism evidence="7 8">
    <name type="scientific">Circinella minor</name>
    <dbReference type="NCBI Taxonomy" id="1195481"/>
    <lineage>
        <taxon>Eukaryota</taxon>
        <taxon>Fungi</taxon>
        <taxon>Fungi incertae sedis</taxon>
        <taxon>Mucoromycota</taxon>
        <taxon>Mucoromycotina</taxon>
        <taxon>Mucoromycetes</taxon>
        <taxon>Mucorales</taxon>
        <taxon>Lichtheimiaceae</taxon>
        <taxon>Circinella</taxon>
    </lineage>
</organism>
<feature type="transmembrane region" description="Helical" evidence="5">
    <location>
        <begin position="293"/>
        <end position="313"/>
    </location>
</feature>
<feature type="non-terminal residue" evidence="7">
    <location>
        <position position="1"/>
    </location>
</feature>
<feature type="transmembrane region" description="Helical" evidence="5">
    <location>
        <begin position="31"/>
        <end position="59"/>
    </location>
</feature>
<evidence type="ECO:0000313" key="7">
    <source>
        <dbReference type="EMBL" id="KAG2224913.1"/>
    </source>
</evidence>
<feature type="transmembrane region" description="Helical" evidence="5">
    <location>
        <begin position="266"/>
        <end position="287"/>
    </location>
</feature>
<dbReference type="InterPro" id="IPR020846">
    <property type="entry name" value="MFS_dom"/>
</dbReference>
<keyword evidence="4 5" id="KW-0472">Membrane</keyword>
<dbReference type="InterPro" id="IPR011701">
    <property type="entry name" value="MFS"/>
</dbReference>
<proteinExistence type="predicted"/>
<dbReference type="Proteomes" id="UP000646827">
    <property type="component" value="Unassembled WGS sequence"/>
</dbReference>
<accession>A0A8H7SAE0</accession>
<reference evidence="7 8" key="1">
    <citation type="submission" date="2020-12" db="EMBL/GenBank/DDBJ databases">
        <title>Metabolic potential, ecology and presence of endohyphal bacteria is reflected in genomic diversity of Mucoromycotina.</title>
        <authorList>
            <person name="Muszewska A."/>
            <person name="Okrasinska A."/>
            <person name="Steczkiewicz K."/>
            <person name="Drgas O."/>
            <person name="Orlowska M."/>
            <person name="Perlinska-Lenart U."/>
            <person name="Aleksandrzak-Piekarczyk T."/>
            <person name="Szatraj K."/>
            <person name="Zielenkiewicz U."/>
            <person name="Pilsyk S."/>
            <person name="Malc E."/>
            <person name="Mieczkowski P."/>
            <person name="Kruszewska J.S."/>
            <person name="Biernat P."/>
            <person name="Pawlowska J."/>
        </authorList>
    </citation>
    <scope>NUCLEOTIDE SEQUENCE [LARGE SCALE GENOMIC DNA]</scope>
    <source>
        <strain evidence="7 8">CBS 142.35</strain>
    </source>
</reference>
<comment type="subcellular location">
    <subcellularLocation>
        <location evidence="1">Membrane</location>
        <topology evidence="1">Multi-pass membrane protein</topology>
    </subcellularLocation>
</comment>
<evidence type="ECO:0000256" key="2">
    <source>
        <dbReference type="ARBA" id="ARBA00022692"/>
    </source>
</evidence>
<dbReference type="PANTHER" id="PTHR23502">
    <property type="entry name" value="MAJOR FACILITATOR SUPERFAMILY"/>
    <property type="match status" value="1"/>
</dbReference>
<name>A0A8H7SAE0_9FUNG</name>
<feature type="transmembrane region" description="Helical" evidence="5">
    <location>
        <begin position="325"/>
        <end position="347"/>
    </location>
</feature>
<evidence type="ECO:0000259" key="6">
    <source>
        <dbReference type="PROSITE" id="PS50850"/>
    </source>
</evidence>
<dbReference type="GO" id="GO:0022857">
    <property type="term" value="F:transmembrane transporter activity"/>
    <property type="evidence" value="ECO:0007669"/>
    <property type="project" value="InterPro"/>
</dbReference>
<evidence type="ECO:0000313" key="8">
    <source>
        <dbReference type="Proteomes" id="UP000646827"/>
    </source>
</evidence>
<feature type="transmembrane region" description="Helical" evidence="5">
    <location>
        <begin position="65"/>
        <end position="83"/>
    </location>
</feature>
<feature type="transmembrane region" description="Helical" evidence="5">
    <location>
        <begin position="180"/>
        <end position="204"/>
    </location>
</feature>
<dbReference type="OrthoDB" id="2130629at2759"/>
<feature type="transmembrane region" description="Helical" evidence="5">
    <location>
        <begin position="224"/>
        <end position="245"/>
    </location>
</feature>
<dbReference type="GO" id="GO:0005886">
    <property type="term" value="C:plasma membrane"/>
    <property type="evidence" value="ECO:0007669"/>
    <property type="project" value="TreeGrafter"/>
</dbReference>
<feature type="domain" description="Major facilitator superfamily (MFS) profile" evidence="6">
    <location>
        <begin position="1"/>
        <end position="387"/>
    </location>
</feature>
<gene>
    <name evidence="7" type="ORF">INT45_010862</name>
</gene>
<dbReference type="PANTHER" id="PTHR23502:SF5">
    <property type="entry name" value="QUINIDINE RESISTANCE PROTEIN 3"/>
    <property type="match status" value="1"/>
</dbReference>